<reference evidence="5 6" key="1">
    <citation type="submission" date="2014-02" db="EMBL/GenBank/DDBJ databases">
        <authorList>
            <person name="Sears C."/>
            <person name="Carroll K."/>
            <person name="Sack B.R."/>
            <person name="Qadri F."/>
            <person name="Myers L.L."/>
            <person name="Chung G.-T."/>
            <person name="Escheverria P."/>
            <person name="Fraser C.M."/>
            <person name="Sadzewicz L."/>
            <person name="Shefchek K.A."/>
            <person name="Tallon L."/>
            <person name="Das S.P."/>
            <person name="Daugherty S."/>
            <person name="Mongodin E.F."/>
        </authorList>
    </citation>
    <scope>NUCLEOTIDE SEQUENCE [LARGE SCALE GENOMIC DNA]</scope>
    <source>
        <strain evidence="6">3988T(B)14</strain>
    </source>
</reference>
<name>A0A015W4Y9_BACFG</name>
<dbReference type="AlphaFoldDB" id="A0A015W4Y9"/>
<dbReference type="EMBL" id="JGCY01000236">
    <property type="protein sequence ID" value="EXY75520.1"/>
    <property type="molecule type" value="Genomic_DNA"/>
</dbReference>
<protein>
    <submittedName>
        <fullName evidence="5">3-oxoacyl-[acyl-carrier-protein] synthase III family protein</fullName>
    </submittedName>
</protein>
<dbReference type="InterPro" id="IPR013751">
    <property type="entry name" value="ACP_syn_III_N"/>
</dbReference>
<evidence type="ECO:0000256" key="2">
    <source>
        <dbReference type="ARBA" id="ARBA00023315"/>
    </source>
</evidence>
<dbReference type="Gene3D" id="3.40.47.10">
    <property type="match status" value="1"/>
</dbReference>
<dbReference type="InterPro" id="IPR016039">
    <property type="entry name" value="Thiolase-like"/>
</dbReference>
<accession>A0A015W4Y9</accession>
<keyword evidence="2" id="KW-0012">Acyltransferase</keyword>
<dbReference type="PANTHER" id="PTHR34069">
    <property type="entry name" value="3-OXOACYL-[ACYL-CARRIER-PROTEIN] SYNTHASE 3"/>
    <property type="match status" value="1"/>
</dbReference>
<feature type="domain" description="Beta-ketoacyl-[acyl-carrier-protein] synthase III C-terminal" evidence="3">
    <location>
        <begin position="254"/>
        <end position="339"/>
    </location>
</feature>
<evidence type="ECO:0000313" key="6">
    <source>
        <dbReference type="Proteomes" id="UP000020529"/>
    </source>
</evidence>
<dbReference type="GO" id="GO:0006633">
    <property type="term" value="P:fatty acid biosynthetic process"/>
    <property type="evidence" value="ECO:0007669"/>
    <property type="project" value="InterPro"/>
</dbReference>
<keyword evidence="1" id="KW-0808">Transferase</keyword>
<sequence>MALLTVQNVKIAGVSAAVPKEIEKVGMLECFAQGEAEKVMALTGIKERRIAPQGMTCSDYCVIAAEKLIEELEWSKDSIDALIFVSVSRDYSEPNTSTVIQGKMGLQASCYTIDIPMACSGYCYGLSVIASLLSSGCMKRALLLVGDTPSKILSSLDKTLWPLHGDAGTATALEYNLMAKPMYFNLLSDGSQYNAIIAPSSGVREPVSEESLKMQIIEPGIIRNRTHVAMDGMAVFSFTITCVPKCIKSLCEYINLDIQEIDYLLLHQANEYIDEKIRKKLKLDKAKVPYCLEYFGNTSSGTIPMTMVTKIREELWSKSRKMILCGFGAGLSWGAVYLETENVKVLPLIEY</sequence>
<gene>
    <name evidence="5" type="ORF">M124_0663</name>
</gene>
<organism evidence="5 6">
    <name type="scientific">Bacteroides fragilis str. 3988T(B)14</name>
    <dbReference type="NCBI Taxonomy" id="1339315"/>
    <lineage>
        <taxon>Bacteria</taxon>
        <taxon>Pseudomonadati</taxon>
        <taxon>Bacteroidota</taxon>
        <taxon>Bacteroidia</taxon>
        <taxon>Bacteroidales</taxon>
        <taxon>Bacteroidaceae</taxon>
        <taxon>Bacteroides</taxon>
    </lineage>
</organism>
<dbReference type="SUPFAM" id="SSF53901">
    <property type="entry name" value="Thiolase-like"/>
    <property type="match status" value="1"/>
</dbReference>
<dbReference type="PATRIC" id="fig|1339315.3.peg.1465"/>
<dbReference type="PANTHER" id="PTHR34069:SF3">
    <property type="entry name" value="ACYL-COA:ACYL-COA ALKYLTRANSFERASE"/>
    <property type="match status" value="1"/>
</dbReference>
<evidence type="ECO:0000256" key="1">
    <source>
        <dbReference type="ARBA" id="ARBA00022679"/>
    </source>
</evidence>
<evidence type="ECO:0000259" key="3">
    <source>
        <dbReference type="Pfam" id="PF08541"/>
    </source>
</evidence>
<proteinExistence type="predicted"/>
<evidence type="ECO:0000259" key="4">
    <source>
        <dbReference type="Pfam" id="PF08545"/>
    </source>
</evidence>
<dbReference type="GO" id="GO:0044550">
    <property type="term" value="P:secondary metabolite biosynthetic process"/>
    <property type="evidence" value="ECO:0007669"/>
    <property type="project" value="TreeGrafter"/>
</dbReference>
<dbReference type="GO" id="GO:0004315">
    <property type="term" value="F:3-oxoacyl-[acyl-carrier-protein] synthase activity"/>
    <property type="evidence" value="ECO:0007669"/>
    <property type="project" value="InterPro"/>
</dbReference>
<feature type="domain" description="Beta-ketoacyl-[acyl-carrier-protein] synthase III N-terminal" evidence="4">
    <location>
        <begin position="113"/>
        <end position="176"/>
    </location>
</feature>
<dbReference type="Pfam" id="PF08541">
    <property type="entry name" value="ACP_syn_III_C"/>
    <property type="match status" value="1"/>
</dbReference>
<dbReference type="InterPro" id="IPR013747">
    <property type="entry name" value="ACP_syn_III_C"/>
</dbReference>
<dbReference type="Pfam" id="PF08545">
    <property type="entry name" value="ACP_syn_III"/>
    <property type="match status" value="1"/>
</dbReference>
<dbReference type="CDD" id="cd00830">
    <property type="entry name" value="KAS_III"/>
    <property type="match status" value="1"/>
</dbReference>
<evidence type="ECO:0000313" key="5">
    <source>
        <dbReference type="EMBL" id="EXY75520.1"/>
    </source>
</evidence>
<comment type="caution">
    <text evidence="5">The sequence shown here is derived from an EMBL/GenBank/DDBJ whole genome shotgun (WGS) entry which is preliminary data.</text>
</comment>
<dbReference type="Proteomes" id="UP000020529">
    <property type="component" value="Unassembled WGS sequence"/>
</dbReference>
<dbReference type="RefSeq" id="WP_022347935.1">
    <property type="nucleotide sequence ID" value="NZ_JGCY01000236.1"/>
</dbReference>